<feature type="transmembrane region" description="Helical" evidence="1">
    <location>
        <begin position="196"/>
        <end position="214"/>
    </location>
</feature>
<feature type="transmembrane region" description="Helical" evidence="1">
    <location>
        <begin position="220"/>
        <end position="242"/>
    </location>
</feature>
<feature type="transmembrane region" description="Helical" evidence="1">
    <location>
        <begin position="141"/>
        <end position="162"/>
    </location>
</feature>
<keyword evidence="1" id="KW-0472">Membrane</keyword>
<evidence type="ECO:0000313" key="2">
    <source>
        <dbReference type="EMBL" id="ACN84811.1"/>
    </source>
</evidence>
<keyword evidence="1" id="KW-1133">Transmembrane helix</keyword>
<feature type="transmembrane region" description="Helical" evidence="1">
    <location>
        <begin position="87"/>
        <end position="112"/>
    </location>
</feature>
<keyword evidence="3" id="KW-1185">Reference proteome</keyword>
<dbReference type="STRING" id="565034.BHWA1_02357"/>
<reference evidence="2 3" key="1">
    <citation type="journal article" date="2009" name="PLoS ONE">
        <title>Genome sequence of the pathogenic intestinal spirochete Brachyspira hyodysenteriae reveals adaptations to its lifestyle in the porcine large intestine.</title>
        <authorList>
            <person name="Bellgard M.I."/>
            <person name="Wanchanthuek P."/>
            <person name="La T."/>
            <person name="Ryan K."/>
            <person name="Moolhuijzen P."/>
            <person name="Albertyn Z."/>
            <person name="Shaban B."/>
            <person name="Motro Y."/>
            <person name="Dunn D.S."/>
            <person name="Schibeci D."/>
            <person name="Hunter A."/>
            <person name="Barrero R."/>
            <person name="Phillips N.D."/>
            <person name="Hampson D.J."/>
        </authorList>
    </citation>
    <scope>NUCLEOTIDE SEQUENCE [LARGE SCALE GENOMIC DNA]</scope>
    <source>
        <strain evidence="3">ATCC 49526 / WA1</strain>
    </source>
</reference>
<dbReference type="AlphaFoldDB" id="A0A3B6VGB9"/>
<feature type="transmembrane region" description="Helical" evidence="1">
    <location>
        <begin position="7"/>
        <end position="27"/>
    </location>
</feature>
<feature type="transmembrane region" description="Helical" evidence="1">
    <location>
        <begin position="47"/>
        <end position="67"/>
    </location>
</feature>
<name>A0A3B6VGB9_BRAHW</name>
<evidence type="ECO:0000313" key="3">
    <source>
        <dbReference type="Proteomes" id="UP000001803"/>
    </source>
</evidence>
<dbReference type="Proteomes" id="UP000001803">
    <property type="component" value="Chromosome"/>
</dbReference>
<gene>
    <name evidence="2" type="ordered locus">BHWA1_02357</name>
</gene>
<keyword evidence="1" id="KW-0812">Transmembrane</keyword>
<dbReference type="EMBL" id="CP001357">
    <property type="protein sequence ID" value="ACN84811.1"/>
    <property type="molecule type" value="Genomic_DNA"/>
</dbReference>
<protein>
    <submittedName>
        <fullName evidence="2">Uncharacterized protein</fullName>
    </submittedName>
</protein>
<accession>A0A3B6VGB9</accession>
<sequence>MIFLNLLPYIAISFLLGIIIKFLKHTNIINNICFNVMNYSKLEYDEIYVYVSTYIYWLFMIIFAVIISIRKEQNILSYLIIDKKYIIYIFINIFAIISSFELIISILSLISIDIKNNIFKNVLLIPYISSLYYLKGNNKWTLIMLESIIKSIFFNGVLYFAIKKEFNEYNIFTIIFIICLLSILEEILRLNSIKQFLILTIICFFIIFINSIIIEYTKSLIPSVLATTFFSIYYIGHIDNMLASYNKLRY</sequence>
<feature type="transmembrane region" description="Helical" evidence="1">
    <location>
        <begin position="168"/>
        <end position="184"/>
    </location>
</feature>
<organism evidence="2 3">
    <name type="scientific">Brachyspira hyodysenteriae (strain ATCC 49526 / WA1)</name>
    <dbReference type="NCBI Taxonomy" id="565034"/>
    <lineage>
        <taxon>Bacteria</taxon>
        <taxon>Pseudomonadati</taxon>
        <taxon>Spirochaetota</taxon>
        <taxon>Spirochaetia</taxon>
        <taxon>Brachyspirales</taxon>
        <taxon>Brachyspiraceae</taxon>
        <taxon>Brachyspira</taxon>
    </lineage>
</organism>
<dbReference type="KEGG" id="bhy:BHWA1_02357"/>
<evidence type="ECO:0000256" key="1">
    <source>
        <dbReference type="SAM" id="Phobius"/>
    </source>
</evidence>
<proteinExistence type="predicted"/>